<dbReference type="Pfam" id="PF02653">
    <property type="entry name" value="BPD_transp_2"/>
    <property type="match status" value="1"/>
</dbReference>
<dbReference type="GO" id="GO:0006865">
    <property type="term" value="P:amino acid transport"/>
    <property type="evidence" value="ECO:0007669"/>
    <property type="project" value="UniProtKB-KW"/>
</dbReference>
<dbReference type="OrthoDB" id="9778908at2"/>
<evidence type="ECO:0000313" key="10">
    <source>
        <dbReference type="EMBL" id="RVU35121.1"/>
    </source>
</evidence>
<feature type="transmembrane region" description="Helical" evidence="9">
    <location>
        <begin position="90"/>
        <end position="113"/>
    </location>
</feature>
<dbReference type="InterPro" id="IPR001851">
    <property type="entry name" value="ABC_transp_permease"/>
</dbReference>
<reference evidence="11" key="1">
    <citation type="submission" date="2019-01" db="EMBL/GenBank/DDBJ databases">
        <title>Gri0909 isolated from a small marine red alga.</title>
        <authorList>
            <person name="Kim J."/>
            <person name="Jeong S.E."/>
            <person name="Jeon C.O."/>
        </authorList>
    </citation>
    <scope>NUCLEOTIDE SEQUENCE [LARGE SCALE GENOMIC DNA]</scope>
    <source>
        <strain evidence="11">Gri0909</strain>
    </source>
</reference>
<dbReference type="PANTHER" id="PTHR11795">
    <property type="entry name" value="BRANCHED-CHAIN AMINO ACID TRANSPORT SYSTEM PERMEASE PROTEIN LIVH"/>
    <property type="match status" value="1"/>
</dbReference>
<evidence type="ECO:0000256" key="2">
    <source>
        <dbReference type="ARBA" id="ARBA00022448"/>
    </source>
</evidence>
<protein>
    <submittedName>
        <fullName evidence="10">Branched-chain amino acid ABC transporter permease</fullName>
    </submittedName>
</protein>
<comment type="caution">
    <text evidence="10">The sequence shown here is derived from an EMBL/GenBank/DDBJ whole genome shotgun (WGS) entry which is preliminary data.</text>
</comment>
<dbReference type="AlphaFoldDB" id="A0A437QKU2"/>
<keyword evidence="5" id="KW-0029">Amino-acid transport</keyword>
<feature type="transmembrane region" description="Helical" evidence="9">
    <location>
        <begin position="185"/>
        <end position="210"/>
    </location>
</feature>
<evidence type="ECO:0000256" key="9">
    <source>
        <dbReference type="SAM" id="Phobius"/>
    </source>
</evidence>
<feature type="transmembrane region" description="Helical" evidence="9">
    <location>
        <begin position="259"/>
        <end position="282"/>
    </location>
</feature>
<name>A0A437QKU2_9PROT</name>
<evidence type="ECO:0000256" key="7">
    <source>
        <dbReference type="ARBA" id="ARBA00023136"/>
    </source>
</evidence>
<evidence type="ECO:0000256" key="8">
    <source>
        <dbReference type="ARBA" id="ARBA00037998"/>
    </source>
</evidence>
<proteinExistence type="inferred from homology"/>
<organism evidence="10 11">
    <name type="scientific">Hwanghaeella grinnelliae</name>
    <dbReference type="NCBI Taxonomy" id="2500179"/>
    <lineage>
        <taxon>Bacteria</taxon>
        <taxon>Pseudomonadati</taxon>
        <taxon>Pseudomonadota</taxon>
        <taxon>Alphaproteobacteria</taxon>
        <taxon>Rhodospirillales</taxon>
        <taxon>Rhodospirillaceae</taxon>
        <taxon>Hwanghaeella</taxon>
    </lineage>
</organism>
<keyword evidence="7 9" id="KW-0472">Membrane</keyword>
<gene>
    <name evidence="10" type="ORF">EOI86_20075</name>
</gene>
<keyword evidence="4 9" id="KW-0812">Transmembrane</keyword>
<keyword evidence="2" id="KW-0813">Transport</keyword>
<evidence type="ECO:0000256" key="4">
    <source>
        <dbReference type="ARBA" id="ARBA00022692"/>
    </source>
</evidence>
<feature type="transmembrane region" description="Helical" evidence="9">
    <location>
        <begin position="133"/>
        <end position="155"/>
    </location>
</feature>
<feature type="transmembrane region" description="Helical" evidence="9">
    <location>
        <begin position="222"/>
        <end position="247"/>
    </location>
</feature>
<evidence type="ECO:0000256" key="6">
    <source>
        <dbReference type="ARBA" id="ARBA00022989"/>
    </source>
</evidence>
<dbReference type="PANTHER" id="PTHR11795:SF445">
    <property type="entry name" value="AMINO ACID ABC TRANSPORTER PERMEASE PROTEIN"/>
    <property type="match status" value="1"/>
</dbReference>
<dbReference type="CDD" id="cd06582">
    <property type="entry name" value="TM_PBP1_LivH_like"/>
    <property type="match status" value="1"/>
</dbReference>
<accession>A0A437QKU2</accession>
<dbReference type="Proteomes" id="UP000287447">
    <property type="component" value="Unassembled WGS sequence"/>
</dbReference>
<dbReference type="RefSeq" id="WP_127767442.1">
    <property type="nucleotide sequence ID" value="NZ_SADE01000003.1"/>
</dbReference>
<dbReference type="EMBL" id="SADE01000003">
    <property type="protein sequence ID" value="RVU35121.1"/>
    <property type="molecule type" value="Genomic_DNA"/>
</dbReference>
<feature type="transmembrane region" description="Helical" evidence="9">
    <location>
        <begin position="6"/>
        <end position="28"/>
    </location>
</feature>
<evidence type="ECO:0000256" key="3">
    <source>
        <dbReference type="ARBA" id="ARBA00022475"/>
    </source>
</evidence>
<keyword evidence="11" id="KW-1185">Reference proteome</keyword>
<sequence>MDVFQILLNGIVLGALYACIAIGFSLVWGVLNVINMLHGSFIILGGYLTYFAWHYTGIYPIILLPFVALALFALGYVLQHLFINKVVTAPVLTTLTLTFGLDMILYNLMTVFFTATPRRVTLDLGTLSFGDVYLPIDRLLGMALALVLTALLYLVMRGSRIGRAIVAVRMDRQAAALMGIRVNQVYSITFGIGALMAGAAGAIFAMVFPVTTNLTGVFLGKAFVVCVIGGLGSVPGALVGGLALGLIESVAGYTIGPQNAITVGFLLMLFLLVVRPTGLIGVKGYE</sequence>
<dbReference type="GO" id="GO:0005886">
    <property type="term" value="C:plasma membrane"/>
    <property type="evidence" value="ECO:0007669"/>
    <property type="project" value="UniProtKB-SubCell"/>
</dbReference>
<comment type="similarity">
    <text evidence="8">Belongs to the binding-protein-dependent transport system permease family. LivHM subfamily.</text>
</comment>
<evidence type="ECO:0000256" key="5">
    <source>
        <dbReference type="ARBA" id="ARBA00022970"/>
    </source>
</evidence>
<evidence type="ECO:0000313" key="11">
    <source>
        <dbReference type="Proteomes" id="UP000287447"/>
    </source>
</evidence>
<keyword evidence="6 9" id="KW-1133">Transmembrane helix</keyword>
<keyword evidence="3" id="KW-1003">Cell membrane</keyword>
<evidence type="ECO:0000256" key="1">
    <source>
        <dbReference type="ARBA" id="ARBA00004651"/>
    </source>
</evidence>
<dbReference type="GO" id="GO:0022857">
    <property type="term" value="F:transmembrane transporter activity"/>
    <property type="evidence" value="ECO:0007669"/>
    <property type="project" value="InterPro"/>
</dbReference>
<dbReference type="InterPro" id="IPR052157">
    <property type="entry name" value="BCAA_transport_permease"/>
</dbReference>
<comment type="subcellular location">
    <subcellularLocation>
        <location evidence="1">Cell membrane</location>
        <topology evidence="1">Multi-pass membrane protein</topology>
    </subcellularLocation>
</comment>
<feature type="transmembrane region" description="Helical" evidence="9">
    <location>
        <begin position="59"/>
        <end position="78"/>
    </location>
</feature>